<keyword evidence="1" id="KW-0175">Coiled coil</keyword>
<accession>A0A8S5S4U6</accession>
<protein>
    <submittedName>
        <fullName evidence="2">Uncharacterized protein</fullName>
    </submittedName>
</protein>
<organism evidence="2">
    <name type="scientific">Siphoviridae sp. ctiV651</name>
    <dbReference type="NCBI Taxonomy" id="2827917"/>
    <lineage>
        <taxon>Viruses</taxon>
        <taxon>Duplodnaviria</taxon>
        <taxon>Heunggongvirae</taxon>
        <taxon>Uroviricota</taxon>
        <taxon>Caudoviricetes</taxon>
    </lineage>
</organism>
<sequence>MKRIIILDISGMYSSIYDEIYCTIEEYKDKIAQYINQKDKYACVVISY</sequence>
<reference evidence="2" key="1">
    <citation type="journal article" date="2021" name="Proc. Natl. Acad. Sci. U.S.A.">
        <title>A Catalog of Tens of Thousands of Viruses from Human Metagenomes Reveals Hidden Associations with Chronic Diseases.</title>
        <authorList>
            <person name="Tisza M.J."/>
            <person name="Buck C.B."/>
        </authorList>
    </citation>
    <scope>NUCLEOTIDE SEQUENCE</scope>
    <source>
        <strain evidence="2">CtiV651</strain>
    </source>
</reference>
<proteinExistence type="predicted"/>
<evidence type="ECO:0000313" key="2">
    <source>
        <dbReference type="EMBL" id="DAF45944.1"/>
    </source>
</evidence>
<evidence type="ECO:0000256" key="1">
    <source>
        <dbReference type="SAM" id="Coils"/>
    </source>
</evidence>
<feature type="coiled-coil region" evidence="1">
    <location>
        <begin position="17"/>
        <end position="44"/>
    </location>
</feature>
<name>A0A8S5S4U6_9CAUD</name>
<dbReference type="EMBL" id="BK032528">
    <property type="protein sequence ID" value="DAF45944.1"/>
    <property type="molecule type" value="Genomic_DNA"/>
</dbReference>